<sequence>MKRGFMGSSKKEPADSRTIRKSTREESIDTLQAASIDSVNQASNDIIQLVTVHHGTVYPGTVHLDTIHPASIDTVHLQSIDTVHLSSIDTVYPGSIDTVHLSSIVTVHPVSIDTVHPDTVHLNLVHRDTVHPGSVHPNTFHPDTVHLVKNDTTCGETEKIEVLILEGAVIPDVIVVAEMNDFDLSREWYDWVGQDPFQGLSHQDPINHIEELEDLLSEQNEVSEYHMLCKIFPYSISGDAFRWDEQHEFGEPSRVAEAETKLEPVEERVHESEASHNADSKHLRPLICAEEADGFHKRVKRIHDPVKIVISCDVVEVEFPIPPDRFDKGPAEAASIDTSQIPSNDINKPTSIDATTSPSIETGRVSEQKEFDVCGNLRDGETTTRSDKSGGKKRRN</sequence>
<feature type="compositionally biased region" description="Basic and acidic residues" evidence="1">
    <location>
        <begin position="364"/>
        <end position="390"/>
    </location>
</feature>
<feature type="compositionally biased region" description="Polar residues" evidence="1">
    <location>
        <begin position="336"/>
        <end position="360"/>
    </location>
</feature>
<dbReference type="AlphaFoldDB" id="A0A3P6CWH3"/>
<organism evidence="2">
    <name type="scientific">Brassica oleracea</name>
    <name type="common">Wild cabbage</name>
    <dbReference type="NCBI Taxonomy" id="3712"/>
    <lineage>
        <taxon>Eukaryota</taxon>
        <taxon>Viridiplantae</taxon>
        <taxon>Streptophyta</taxon>
        <taxon>Embryophyta</taxon>
        <taxon>Tracheophyta</taxon>
        <taxon>Spermatophyta</taxon>
        <taxon>Magnoliopsida</taxon>
        <taxon>eudicotyledons</taxon>
        <taxon>Gunneridae</taxon>
        <taxon>Pentapetalae</taxon>
        <taxon>rosids</taxon>
        <taxon>malvids</taxon>
        <taxon>Brassicales</taxon>
        <taxon>Brassicaceae</taxon>
        <taxon>Brassiceae</taxon>
        <taxon>Brassica</taxon>
    </lineage>
</organism>
<evidence type="ECO:0000256" key="1">
    <source>
        <dbReference type="SAM" id="MobiDB-lite"/>
    </source>
</evidence>
<feature type="region of interest" description="Disordered" evidence="1">
    <location>
        <begin position="323"/>
        <end position="396"/>
    </location>
</feature>
<proteinExistence type="predicted"/>
<feature type="compositionally biased region" description="Basic and acidic residues" evidence="1">
    <location>
        <begin position="9"/>
        <end position="26"/>
    </location>
</feature>
<gene>
    <name evidence="2" type="ORF">BOLC2T09309H</name>
</gene>
<evidence type="ECO:0000313" key="2">
    <source>
        <dbReference type="EMBL" id="VDD23167.1"/>
    </source>
</evidence>
<protein>
    <submittedName>
        <fullName evidence="2">Uncharacterized protein</fullName>
    </submittedName>
</protein>
<dbReference type="EMBL" id="LR031874">
    <property type="protein sequence ID" value="VDD23167.1"/>
    <property type="molecule type" value="Genomic_DNA"/>
</dbReference>
<feature type="region of interest" description="Disordered" evidence="1">
    <location>
        <begin position="1"/>
        <end position="26"/>
    </location>
</feature>
<accession>A0A3P6CWH3</accession>
<name>A0A3P6CWH3_BRAOL</name>
<reference evidence="2" key="1">
    <citation type="submission" date="2018-11" db="EMBL/GenBank/DDBJ databases">
        <authorList>
            <consortium name="Genoscope - CEA"/>
            <person name="William W."/>
        </authorList>
    </citation>
    <scope>NUCLEOTIDE SEQUENCE</scope>
</reference>